<dbReference type="AlphaFoldDB" id="A0AAD9JKT6"/>
<comment type="caution">
    <text evidence="2">The sequence shown here is derived from an EMBL/GenBank/DDBJ whole genome shotgun (WGS) entry which is preliminary data.</text>
</comment>
<name>A0AAD9JKT6_RIDPI</name>
<dbReference type="EMBL" id="JAODUO010002116">
    <property type="protein sequence ID" value="KAK2155043.1"/>
    <property type="molecule type" value="Genomic_DNA"/>
</dbReference>
<proteinExistence type="predicted"/>
<gene>
    <name evidence="2" type="ORF">NP493_2117g00036</name>
</gene>
<dbReference type="Proteomes" id="UP001209878">
    <property type="component" value="Unassembled WGS sequence"/>
</dbReference>
<dbReference type="InterPro" id="IPR027897">
    <property type="entry name" value="DUF4559"/>
</dbReference>
<feature type="coiled-coil region" evidence="1">
    <location>
        <begin position="273"/>
        <end position="318"/>
    </location>
</feature>
<accession>A0AAD9JKT6</accession>
<keyword evidence="3" id="KW-1185">Reference proteome</keyword>
<dbReference type="PANTHER" id="PTHR35083">
    <property type="entry name" value="RGD1565685 PROTEIN"/>
    <property type="match status" value="1"/>
</dbReference>
<organism evidence="2 3">
    <name type="scientific">Ridgeia piscesae</name>
    <name type="common">Tubeworm</name>
    <dbReference type="NCBI Taxonomy" id="27915"/>
    <lineage>
        <taxon>Eukaryota</taxon>
        <taxon>Metazoa</taxon>
        <taxon>Spiralia</taxon>
        <taxon>Lophotrochozoa</taxon>
        <taxon>Annelida</taxon>
        <taxon>Polychaeta</taxon>
        <taxon>Sedentaria</taxon>
        <taxon>Canalipalpata</taxon>
        <taxon>Sabellida</taxon>
        <taxon>Siboglinidae</taxon>
        <taxon>Ridgeia</taxon>
    </lineage>
</organism>
<evidence type="ECO:0000313" key="2">
    <source>
        <dbReference type="EMBL" id="KAK2155043.1"/>
    </source>
</evidence>
<dbReference type="Pfam" id="PF15112">
    <property type="entry name" value="DUF4559"/>
    <property type="match status" value="1"/>
</dbReference>
<keyword evidence="1" id="KW-0175">Coiled coil</keyword>
<evidence type="ECO:0000313" key="3">
    <source>
        <dbReference type="Proteomes" id="UP001209878"/>
    </source>
</evidence>
<protein>
    <submittedName>
        <fullName evidence="2">Uncharacterized protein</fullName>
    </submittedName>
</protein>
<sequence>MATAPTAGQVVGDLNDPEYINWYKTNRALNITIDVLRPVCLTEIQTFHNSLLRKHTNASCGKPCTHNDIVARSKWGSWSLSCPNKVCSEWLPDIVKARTSKSTRLNWQNSDFSQWQTQPWQLAKVYMDHGQDTACINSADTDAAGIAQLLINFKQFKSIMDTTKVDAVSFFLLVRRIRNDLMHSDNMKVKATDLTTYVQRMVDLLEDPTTLLQDPAAKRAVAEIKLIETTPVEVNDTSFLAQERTVWKTHLASLSADNKERILKLVTSNCELNKRLQNLEGEVKQQVKDVEERLNEKTDEVKQQVKDVEERLNVKTDKMKGRFIIALMFSRCGFHYYTFVN</sequence>
<reference evidence="2" key="1">
    <citation type="journal article" date="2023" name="Mol. Biol. Evol.">
        <title>Third-Generation Sequencing Reveals the Adaptive Role of the Epigenome in Three Deep-Sea Polychaetes.</title>
        <authorList>
            <person name="Perez M."/>
            <person name="Aroh O."/>
            <person name="Sun Y."/>
            <person name="Lan Y."/>
            <person name="Juniper S.K."/>
            <person name="Young C.R."/>
            <person name="Angers B."/>
            <person name="Qian P.Y."/>
        </authorList>
    </citation>
    <scope>NUCLEOTIDE SEQUENCE</scope>
    <source>
        <strain evidence="2">R07B-5</strain>
    </source>
</reference>
<evidence type="ECO:0000256" key="1">
    <source>
        <dbReference type="SAM" id="Coils"/>
    </source>
</evidence>
<dbReference type="PANTHER" id="PTHR35083:SF1">
    <property type="entry name" value="RGD1565685 PROTEIN"/>
    <property type="match status" value="1"/>
</dbReference>